<keyword evidence="4" id="KW-1185">Reference proteome</keyword>
<feature type="region of interest" description="Disordered" evidence="1">
    <location>
        <begin position="1"/>
        <end position="43"/>
    </location>
</feature>
<protein>
    <submittedName>
        <fullName evidence="3">Uncharacterized protein</fullName>
    </submittedName>
</protein>
<keyword evidence="2" id="KW-0812">Transmembrane</keyword>
<gene>
    <name evidence="3" type="ordered locus">SBI_02844</name>
</gene>
<proteinExistence type="predicted"/>
<dbReference type="PATRIC" id="fig|749414.3.peg.2942"/>
<sequence>MWLSDTSVQHKWDKKKGDPPPPQDGRVTLEIRTSDGPDPEGGRTIRTVAFPERLLPPGGGHDEYRAARKQGVRAFTLWADPHRTHVFAQVVTKSAAKGGPATYEVLGAAGEPLALITREPAMKGGRIRTRWTVQRAGAPSVAGLKGRAFWWGVWWLISPIQLAIMVGSLIAASGDIARMPRRTKWRAGDQVVLDWHSGVADNFELDVETDGWDERVTASLLALLDSHDSWLGDAWDAVDRSRA</sequence>
<evidence type="ECO:0000313" key="3">
    <source>
        <dbReference type="EMBL" id="ADI05965.1"/>
    </source>
</evidence>
<dbReference type="KEGG" id="sbh:SBI_02844"/>
<reference evidence="3 4" key="1">
    <citation type="journal article" date="2010" name="J. Bacteriol.">
        <title>Genome sequence of the milbemycin-producing bacterium Streptomyces bingchenggensis.</title>
        <authorList>
            <person name="Wang X.J."/>
            <person name="Yan Y.J."/>
            <person name="Zhang B."/>
            <person name="An J."/>
            <person name="Wang J.J."/>
            <person name="Tian J."/>
            <person name="Jiang L."/>
            <person name="Chen Y.H."/>
            <person name="Huang S.X."/>
            <person name="Yin M."/>
            <person name="Zhang J."/>
            <person name="Gao A.L."/>
            <person name="Liu C.X."/>
            <person name="Zhu Z.X."/>
            <person name="Xiang W.S."/>
        </authorList>
    </citation>
    <scope>NUCLEOTIDE SEQUENCE [LARGE SCALE GENOMIC DNA]</scope>
    <source>
        <strain evidence="3 4">BCW-1</strain>
    </source>
</reference>
<feature type="transmembrane region" description="Helical" evidence="2">
    <location>
        <begin position="148"/>
        <end position="172"/>
    </location>
</feature>
<dbReference type="AlphaFoldDB" id="D7C2T2"/>
<dbReference type="eggNOG" id="ENOG5033UI0">
    <property type="taxonomic scope" value="Bacteria"/>
</dbReference>
<keyword evidence="2" id="KW-1133">Transmembrane helix</keyword>
<feature type="compositionally biased region" description="Basic and acidic residues" evidence="1">
    <location>
        <begin position="8"/>
        <end position="18"/>
    </location>
</feature>
<feature type="compositionally biased region" description="Basic and acidic residues" evidence="1">
    <location>
        <begin position="27"/>
        <end position="43"/>
    </location>
</feature>
<name>D7C2T2_STRBB</name>
<evidence type="ECO:0000256" key="2">
    <source>
        <dbReference type="SAM" id="Phobius"/>
    </source>
</evidence>
<dbReference type="Proteomes" id="UP000000377">
    <property type="component" value="Chromosome"/>
</dbReference>
<dbReference type="HOGENOM" id="CLU_1179668_0_0_11"/>
<organism evidence="3 4">
    <name type="scientific">Streptomyces bingchenggensis (strain BCW-1)</name>
    <dbReference type="NCBI Taxonomy" id="749414"/>
    <lineage>
        <taxon>Bacteria</taxon>
        <taxon>Bacillati</taxon>
        <taxon>Actinomycetota</taxon>
        <taxon>Actinomycetes</taxon>
        <taxon>Kitasatosporales</taxon>
        <taxon>Streptomycetaceae</taxon>
        <taxon>Streptomyces</taxon>
    </lineage>
</organism>
<dbReference type="EMBL" id="CP002047">
    <property type="protein sequence ID" value="ADI05965.1"/>
    <property type="molecule type" value="Genomic_DNA"/>
</dbReference>
<keyword evidence="2" id="KW-0472">Membrane</keyword>
<evidence type="ECO:0000313" key="4">
    <source>
        <dbReference type="Proteomes" id="UP000000377"/>
    </source>
</evidence>
<accession>D7C2T2</accession>
<evidence type="ECO:0000256" key="1">
    <source>
        <dbReference type="SAM" id="MobiDB-lite"/>
    </source>
</evidence>